<gene>
    <name evidence="1" type="ORF">H8700_05065</name>
</gene>
<proteinExistence type="predicted"/>
<dbReference type="EMBL" id="JACRSW010000016">
    <property type="protein sequence ID" value="MBC8557075.1"/>
    <property type="molecule type" value="Genomic_DNA"/>
</dbReference>
<dbReference type="InterPro" id="IPR036955">
    <property type="entry name" value="AP2/ERF_dom_sf"/>
</dbReference>
<comment type="caution">
    <text evidence="1">The sequence shown here is derived from an EMBL/GenBank/DDBJ whole genome shotgun (WGS) entry which is preliminary data.</text>
</comment>
<evidence type="ECO:0000313" key="1">
    <source>
        <dbReference type="EMBL" id="MBC8557075.1"/>
    </source>
</evidence>
<organism evidence="1 2">
    <name type="scientific">Jutongia hominis</name>
    <dbReference type="NCBI Taxonomy" id="2763664"/>
    <lineage>
        <taxon>Bacteria</taxon>
        <taxon>Bacillati</taxon>
        <taxon>Bacillota</taxon>
        <taxon>Clostridia</taxon>
        <taxon>Lachnospirales</taxon>
        <taxon>Lachnospiraceae</taxon>
        <taxon>Jutongia</taxon>
    </lineage>
</organism>
<sequence length="268" mass="31483">MGTLPGVYEAKKKDGSLYYRTSITYHSKHISIGSYNKEEAANAAYREARKLLDTNTLYSPDDYHPDDFPHLSYQKWICLINFKNNGFYIKTPIYLYQKFFSYHLSPSDILLFDADDLFYYSKHSIMRRGNHLFVAEYGMQTNIHSRYGIKNFAREGIDYQFVNGDRKDFRYSNIEIFNTYHGVTQIDKTPPLYVAKIHLNGDYLIGKYATSSEAAIAYNKAADCMRQKGFYKTFTKNYLESLSTEEYKTIYRQIVISKKIVDYDIRNE</sequence>
<keyword evidence="2" id="KW-1185">Reference proteome</keyword>
<dbReference type="RefSeq" id="WP_249303981.1">
    <property type="nucleotide sequence ID" value="NZ_JACRSW010000016.1"/>
</dbReference>
<name>A0ABR7MUC4_9FIRM</name>
<reference evidence="1 2" key="1">
    <citation type="submission" date="2020-08" db="EMBL/GenBank/DDBJ databases">
        <title>Genome public.</title>
        <authorList>
            <person name="Liu C."/>
            <person name="Sun Q."/>
        </authorList>
    </citation>
    <scope>NUCLEOTIDE SEQUENCE [LARGE SCALE GENOMIC DNA]</scope>
    <source>
        <strain evidence="1 2">BX3</strain>
    </source>
</reference>
<evidence type="ECO:0008006" key="3">
    <source>
        <dbReference type="Google" id="ProtNLM"/>
    </source>
</evidence>
<accession>A0ABR7MUC4</accession>
<dbReference type="Gene3D" id="3.30.730.10">
    <property type="entry name" value="AP2/ERF domain"/>
    <property type="match status" value="1"/>
</dbReference>
<protein>
    <recommendedName>
        <fullName evidence="3">AP2/ERF domain-containing protein</fullName>
    </recommendedName>
</protein>
<dbReference type="Proteomes" id="UP000637513">
    <property type="component" value="Unassembled WGS sequence"/>
</dbReference>
<evidence type="ECO:0000313" key="2">
    <source>
        <dbReference type="Proteomes" id="UP000637513"/>
    </source>
</evidence>